<keyword evidence="1" id="KW-0677">Repeat</keyword>
<evidence type="ECO:0000313" key="4">
    <source>
        <dbReference type="EMBL" id="ADY55096.1"/>
    </source>
</evidence>
<evidence type="ECO:0000256" key="2">
    <source>
        <dbReference type="SAM" id="MobiDB-lite"/>
    </source>
</evidence>
<organism evidence="4 5">
    <name type="scientific">Syntrophobotulus glycolicus (strain DSM 8271 / FlGlyR)</name>
    <dbReference type="NCBI Taxonomy" id="645991"/>
    <lineage>
        <taxon>Bacteria</taxon>
        <taxon>Bacillati</taxon>
        <taxon>Bacillota</taxon>
        <taxon>Clostridia</taxon>
        <taxon>Eubacteriales</taxon>
        <taxon>Desulfitobacteriaceae</taxon>
        <taxon>Syntrophobotulus</taxon>
    </lineage>
</organism>
<proteinExistence type="predicted"/>
<evidence type="ECO:0000259" key="3">
    <source>
        <dbReference type="Pfam" id="PF25023"/>
    </source>
</evidence>
<feature type="compositionally biased region" description="Gly residues" evidence="2">
    <location>
        <begin position="308"/>
        <end position="319"/>
    </location>
</feature>
<dbReference type="HOGENOM" id="CLU_652006_0_0_9"/>
<dbReference type="PANTHER" id="PTHR32305">
    <property type="match status" value="1"/>
</dbReference>
<dbReference type="KEGG" id="sgy:Sgly_0735"/>
<reference evidence="4 5" key="1">
    <citation type="journal article" date="2011" name="Stand. Genomic Sci.">
        <title>Complete genome sequence of Syntrophobotulus glycolicus type strain (FlGlyR).</title>
        <authorList>
            <person name="Han C."/>
            <person name="Mwirichia R."/>
            <person name="Chertkov O."/>
            <person name="Held B."/>
            <person name="Lapidus A."/>
            <person name="Nolan M."/>
            <person name="Lucas S."/>
            <person name="Hammon N."/>
            <person name="Deshpande S."/>
            <person name="Cheng J.F."/>
            <person name="Tapia R."/>
            <person name="Goodwin L."/>
            <person name="Pitluck S."/>
            <person name="Huntemann M."/>
            <person name="Liolios K."/>
            <person name="Ivanova N."/>
            <person name="Pagani I."/>
            <person name="Mavromatis K."/>
            <person name="Ovchinikova G."/>
            <person name="Pati A."/>
            <person name="Chen A."/>
            <person name="Palaniappan K."/>
            <person name="Land M."/>
            <person name="Hauser L."/>
            <person name="Brambilla E.M."/>
            <person name="Rohde M."/>
            <person name="Spring S."/>
            <person name="Sikorski J."/>
            <person name="Goker M."/>
            <person name="Woyke T."/>
            <person name="Bristow J."/>
            <person name="Eisen J.A."/>
            <person name="Markowitz V."/>
            <person name="Hugenholtz P."/>
            <person name="Kyrpides N.C."/>
            <person name="Klenk H.P."/>
            <person name="Detter J.C."/>
        </authorList>
    </citation>
    <scope>NUCLEOTIDE SEQUENCE [LARGE SCALE GENOMIC DNA]</scope>
    <source>
        <strain evidence="5">DSM 8271 / FlGlyR</strain>
    </source>
</reference>
<feature type="region of interest" description="Disordered" evidence="2">
    <location>
        <begin position="304"/>
        <end position="333"/>
    </location>
</feature>
<dbReference type="AlphaFoldDB" id="F0T0N1"/>
<dbReference type="RefSeq" id="WP_013623967.1">
    <property type="nucleotide sequence ID" value="NC_015172.1"/>
</dbReference>
<sequence>MSKNQTFSYNDDNQITTSGFVYDNSGNLTSAVVKGVTYNYVYDKANRLIEVKDGSNQTIATYTYDSQGQRLTKTTGGSTITYHYGNGGVLYETKSGDANNILHALYINSPQGKPLAVSMNYDISNPGSNIWYYYHYNAHGDVVAVTDGNGNIFREYAYDPYGNIISAKDGGGQTVNISTDTAFDHAYTYAGYRYDRETGLYYLNARYYEAGIGRFLTKDNIYNLNRYAYCLGDPVNYIDPSGENSITWDSFRAGAGAAASTGLSITAGMISWAFALSIGFILATPTYTADESIYMTQPTSGVSNGDIEAGGDGGGGGGSTQPPKKPKKPTHGHHAYPMALGGAAAQKVYEMLPSVHRYLHAALYQFERGWLAPKRGYTGEMIQRIYSAKEIQQGLMRFYNSHEEFKVLIDPLMKAIEFTGK</sequence>
<dbReference type="InterPro" id="IPR031325">
    <property type="entry name" value="RHS_repeat"/>
</dbReference>
<dbReference type="InterPro" id="IPR022385">
    <property type="entry name" value="Rhs_assc_core"/>
</dbReference>
<keyword evidence="5" id="KW-1185">Reference proteome</keyword>
<dbReference type="EMBL" id="CP002547">
    <property type="protein sequence ID" value="ADY55096.1"/>
    <property type="molecule type" value="Genomic_DNA"/>
</dbReference>
<dbReference type="InterPro" id="IPR050708">
    <property type="entry name" value="T6SS_VgrG/RHS"/>
</dbReference>
<evidence type="ECO:0000256" key="1">
    <source>
        <dbReference type="ARBA" id="ARBA00022737"/>
    </source>
</evidence>
<dbReference type="STRING" id="645991.Sgly_0735"/>
<dbReference type="InterPro" id="IPR056823">
    <property type="entry name" value="TEN-like_YD-shell"/>
</dbReference>
<dbReference type="Pfam" id="PF05593">
    <property type="entry name" value="RHS_repeat"/>
    <property type="match status" value="1"/>
</dbReference>
<dbReference type="NCBIfam" id="TIGR01643">
    <property type="entry name" value="YD_repeat_2x"/>
    <property type="match status" value="2"/>
</dbReference>
<dbReference type="NCBIfam" id="TIGR03696">
    <property type="entry name" value="Rhs_assc_core"/>
    <property type="match status" value="1"/>
</dbReference>
<gene>
    <name evidence="4" type="ordered locus">Sgly_0735</name>
</gene>
<evidence type="ECO:0000313" key="5">
    <source>
        <dbReference type="Proteomes" id="UP000007488"/>
    </source>
</evidence>
<protein>
    <submittedName>
        <fullName evidence="4">RHS repeat-associated core domain protein</fullName>
    </submittedName>
</protein>
<dbReference type="eggNOG" id="COG3209">
    <property type="taxonomic scope" value="Bacteria"/>
</dbReference>
<dbReference type="OrthoDB" id="513777at2"/>
<dbReference type="InterPro" id="IPR006530">
    <property type="entry name" value="YD"/>
</dbReference>
<dbReference type="Pfam" id="PF25023">
    <property type="entry name" value="TEN_YD-shell"/>
    <property type="match status" value="1"/>
</dbReference>
<feature type="domain" description="Teneurin-like YD-shell" evidence="3">
    <location>
        <begin position="11"/>
        <end position="93"/>
    </location>
</feature>
<dbReference type="Gene3D" id="2.180.10.10">
    <property type="entry name" value="RHS repeat-associated core"/>
    <property type="match status" value="1"/>
</dbReference>
<accession>F0T0N1</accession>
<feature type="compositionally biased region" description="Basic residues" evidence="2">
    <location>
        <begin position="324"/>
        <end position="333"/>
    </location>
</feature>
<name>F0T0N1_SYNGF</name>
<dbReference type="PANTHER" id="PTHR32305:SF15">
    <property type="entry name" value="PROTEIN RHSA-RELATED"/>
    <property type="match status" value="1"/>
</dbReference>
<dbReference type="Proteomes" id="UP000007488">
    <property type="component" value="Chromosome"/>
</dbReference>
<reference evidence="5" key="2">
    <citation type="submission" date="2011-02" db="EMBL/GenBank/DDBJ databases">
        <title>The complete genome of Syntrophobotulus glycolicus DSM 8271.</title>
        <authorList>
            <person name="Lucas S."/>
            <person name="Copeland A."/>
            <person name="Lapidus A."/>
            <person name="Bruce D."/>
            <person name="Goodwin L."/>
            <person name="Pitluck S."/>
            <person name="Kyrpides N."/>
            <person name="Mavromatis K."/>
            <person name="Pagani I."/>
            <person name="Ivanova N."/>
            <person name="Mikhailova N."/>
            <person name="Chertkov O."/>
            <person name="Held B."/>
            <person name="Detter J.C."/>
            <person name="Tapia R."/>
            <person name="Han C."/>
            <person name="Land M."/>
            <person name="Hauser L."/>
            <person name="Markowitz V."/>
            <person name="Cheng J.-F."/>
            <person name="Hugenholtz P."/>
            <person name="Woyke T."/>
            <person name="Wu D."/>
            <person name="Spring S."/>
            <person name="Schroeder M."/>
            <person name="Brambilla E."/>
            <person name="Klenk H.-P."/>
            <person name="Eisen J.A."/>
        </authorList>
    </citation>
    <scope>NUCLEOTIDE SEQUENCE [LARGE SCALE GENOMIC DNA]</scope>
    <source>
        <strain evidence="5">DSM 8271 / FlGlyR</strain>
    </source>
</reference>